<keyword evidence="1" id="KW-0732">Signal</keyword>
<gene>
    <name evidence="2" type="ORF">BU24DRAFT_469648</name>
</gene>
<protein>
    <recommendedName>
        <fullName evidence="4">Cyanovirin-N domain-containing protein</fullName>
    </recommendedName>
</protein>
<dbReference type="Proteomes" id="UP000799778">
    <property type="component" value="Unassembled WGS sequence"/>
</dbReference>
<feature type="chain" id="PRO_5025412278" description="Cyanovirin-N domain-containing protein" evidence="1">
    <location>
        <begin position="21"/>
        <end position="101"/>
    </location>
</feature>
<dbReference type="GeneID" id="54290018"/>
<evidence type="ECO:0008006" key="4">
    <source>
        <dbReference type="Google" id="ProtNLM"/>
    </source>
</evidence>
<feature type="signal peptide" evidence="1">
    <location>
        <begin position="1"/>
        <end position="20"/>
    </location>
</feature>
<evidence type="ECO:0000313" key="2">
    <source>
        <dbReference type="EMBL" id="KAF2020860.1"/>
    </source>
</evidence>
<evidence type="ECO:0000256" key="1">
    <source>
        <dbReference type="SAM" id="SignalP"/>
    </source>
</evidence>
<dbReference type="EMBL" id="ML978066">
    <property type="protein sequence ID" value="KAF2020860.1"/>
    <property type="molecule type" value="Genomic_DNA"/>
</dbReference>
<name>A0A6A5Y7T4_9PLEO</name>
<accession>A0A6A5Y7T4</accession>
<dbReference type="RefSeq" id="XP_033389199.1">
    <property type="nucleotide sequence ID" value="XM_033532621.1"/>
</dbReference>
<organism evidence="2 3">
    <name type="scientific">Aaosphaeria arxii CBS 175.79</name>
    <dbReference type="NCBI Taxonomy" id="1450172"/>
    <lineage>
        <taxon>Eukaryota</taxon>
        <taxon>Fungi</taxon>
        <taxon>Dikarya</taxon>
        <taxon>Ascomycota</taxon>
        <taxon>Pezizomycotina</taxon>
        <taxon>Dothideomycetes</taxon>
        <taxon>Pleosporomycetidae</taxon>
        <taxon>Pleosporales</taxon>
        <taxon>Pleosporales incertae sedis</taxon>
        <taxon>Aaosphaeria</taxon>
    </lineage>
</organism>
<evidence type="ECO:0000313" key="3">
    <source>
        <dbReference type="Proteomes" id="UP000799778"/>
    </source>
</evidence>
<proteinExistence type="predicted"/>
<sequence>MHIPFAYWLYVLGAVSLSTALSCGQAHGEAVSWLPLKNDGRFHTGFLPIEWGHVGYHCVCEFWENANCHDGITRVIDTVNHPIFHGHFGTNFRCYRCQQYL</sequence>
<reference evidence="2" key="1">
    <citation type="journal article" date="2020" name="Stud. Mycol.">
        <title>101 Dothideomycetes genomes: a test case for predicting lifestyles and emergence of pathogens.</title>
        <authorList>
            <person name="Haridas S."/>
            <person name="Albert R."/>
            <person name="Binder M."/>
            <person name="Bloem J."/>
            <person name="Labutti K."/>
            <person name="Salamov A."/>
            <person name="Andreopoulos B."/>
            <person name="Baker S."/>
            <person name="Barry K."/>
            <person name="Bills G."/>
            <person name="Bluhm B."/>
            <person name="Cannon C."/>
            <person name="Castanera R."/>
            <person name="Culley D."/>
            <person name="Daum C."/>
            <person name="Ezra D."/>
            <person name="Gonzalez J."/>
            <person name="Henrissat B."/>
            <person name="Kuo A."/>
            <person name="Liang C."/>
            <person name="Lipzen A."/>
            <person name="Lutzoni F."/>
            <person name="Magnuson J."/>
            <person name="Mondo S."/>
            <person name="Nolan M."/>
            <person name="Ohm R."/>
            <person name="Pangilinan J."/>
            <person name="Park H.-J."/>
            <person name="Ramirez L."/>
            <person name="Alfaro M."/>
            <person name="Sun H."/>
            <person name="Tritt A."/>
            <person name="Yoshinaga Y."/>
            <person name="Zwiers L.-H."/>
            <person name="Turgeon B."/>
            <person name="Goodwin S."/>
            <person name="Spatafora J."/>
            <person name="Crous P."/>
            <person name="Grigoriev I."/>
        </authorList>
    </citation>
    <scope>NUCLEOTIDE SEQUENCE</scope>
    <source>
        <strain evidence="2">CBS 175.79</strain>
    </source>
</reference>
<keyword evidence="3" id="KW-1185">Reference proteome</keyword>
<dbReference type="AlphaFoldDB" id="A0A6A5Y7T4"/>